<dbReference type="Proteomes" id="UP000236291">
    <property type="component" value="Unassembled WGS sequence"/>
</dbReference>
<accession>A0A2K3MAL5</accession>
<reference evidence="1 2" key="1">
    <citation type="journal article" date="2014" name="Am. J. Bot.">
        <title>Genome assembly and annotation for red clover (Trifolium pratense; Fabaceae).</title>
        <authorList>
            <person name="Istvanek J."/>
            <person name="Jaros M."/>
            <person name="Krenek A."/>
            <person name="Repkova J."/>
        </authorList>
    </citation>
    <scope>NUCLEOTIDE SEQUENCE [LARGE SCALE GENOMIC DNA]</scope>
    <source>
        <strain evidence="2">cv. Tatra</strain>
        <tissue evidence="1">Young leaves</tissue>
    </source>
</reference>
<dbReference type="AlphaFoldDB" id="A0A2K3MAL5"/>
<comment type="caution">
    <text evidence="1">The sequence shown here is derived from an EMBL/GenBank/DDBJ whole genome shotgun (WGS) entry which is preliminary data.</text>
</comment>
<proteinExistence type="predicted"/>
<protein>
    <submittedName>
        <fullName evidence="1">Uncharacterized protein</fullName>
    </submittedName>
</protein>
<evidence type="ECO:0000313" key="2">
    <source>
        <dbReference type="Proteomes" id="UP000236291"/>
    </source>
</evidence>
<evidence type="ECO:0000313" key="1">
    <source>
        <dbReference type="EMBL" id="PNX87813.1"/>
    </source>
</evidence>
<dbReference type="EMBL" id="ASHM01054834">
    <property type="protein sequence ID" value="PNX87813.1"/>
    <property type="molecule type" value="Genomic_DNA"/>
</dbReference>
<gene>
    <name evidence="1" type="ORF">L195_g043910</name>
</gene>
<name>A0A2K3MAL5_TRIPR</name>
<reference evidence="1 2" key="2">
    <citation type="journal article" date="2017" name="Front. Plant Sci.">
        <title>Gene Classification and Mining of Molecular Markers Useful in Red Clover (Trifolium pratense) Breeding.</title>
        <authorList>
            <person name="Istvanek J."/>
            <person name="Dluhosova J."/>
            <person name="Dluhos P."/>
            <person name="Patkova L."/>
            <person name="Nedelnik J."/>
            <person name="Repkova J."/>
        </authorList>
    </citation>
    <scope>NUCLEOTIDE SEQUENCE [LARGE SCALE GENOMIC DNA]</scope>
    <source>
        <strain evidence="2">cv. Tatra</strain>
        <tissue evidence="1">Young leaves</tissue>
    </source>
</reference>
<sequence>MKQHSIEDLYELYSSWFCSPTCGEQFSSLMQYIKNGEQEIAEFFKEVIKEKHALVCFHKKLHIRWRIINCKFAPGRETTFLLSNVVGILDSLPTFSEYMGEGLRQLLLSSLWDILRLVSRERGIHNVCLLVWNKFWEKRFGVQLMVLPTIVRAQPMWLLRFKFTKVARKQAMAGVPYEFSTMLNETLKGTD</sequence>
<organism evidence="1 2">
    <name type="scientific">Trifolium pratense</name>
    <name type="common">Red clover</name>
    <dbReference type="NCBI Taxonomy" id="57577"/>
    <lineage>
        <taxon>Eukaryota</taxon>
        <taxon>Viridiplantae</taxon>
        <taxon>Streptophyta</taxon>
        <taxon>Embryophyta</taxon>
        <taxon>Tracheophyta</taxon>
        <taxon>Spermatophyta</taxon>
        <taxon>Magnoliopsida</taxon>
        <taxon>eudicotyledons</taxon>
        <taxon>Gunneridae</taxon>
        <taxon>Pentapetalae</taxon>
        <taxon>rosids</taxon>
        <taxon>fabids</taxon>
        <taxon>Fabales</taxon>
        <taxon>Fabaceae</taxon>
        <taxon>Papilionoideae</taxon>
        <taxon>50 kb inversion clade</taxon>
        <taxon>NPAAA clade</taxon>
        <taxon>Hologalegina</taxon>
        <taxon>IRL clade</taxon>
        <taxon>Trifolieae</taxon>
        <taxon>Trifolium</taxon>
    </lineage>
</organism>